<keyword evidence="1" id="KW-1133">Transmembrane helix</keyword>
<organism evidence="3 4">
    <name type="scientific">Vavraia culicis (isolate floridensis)</name>
    <name type="common">Microsporidian parasite</name>
    <dbReference type="NCBI Taxonomy" id="948595"/>
    <lineage>
        <taxon>Eukaryota</taxon>
        <taxon>Fungi</taxon>
        <taxon>Fungi incertae sedis</taxon>
        <taxon>Microsporidia</taxon>
        <taxon>Pleistophoridae</taxon>
        <taxon>Vavraia</taxon>
    </lineage>
</organism>
<feature type="chain" id="PRO_5003960062" evidence="2">
    <location>
        <begin position="24"/>
        <end position="136"/>
    </location>
</feature>
<accession>L2GWA1</accession>
<evidence type="ECO:0000313" key="4">
    <source>
        <dbReference type="Proteomes" id="UP000011081"/>
    </source>
</evidence>
<feature type="transmembrane region" description="Helical" evidence="1">
    <location>
        <begin position="92"/>
        <end position="113"/>
    </location>
</feature>
<keyword evidence="4" id="KW-1185">Reference proteome</keyword>
<evidence type="ECO:0000313" key="3">
    <source>
        <dbReference type="EMBL" id="ELA47894.1"/>
    </source>
</evidence>
<sequence>MVLLTRICMLPFINFIMHNSTSAVPRLISNGANVIKELASGKTLLDGGGNVSTNASNEIINTDVCSFFLNLPGLGPKIKMSKYYDTDKSECILSGVFFGVFVIIMFISIVLMVHSITQQKKRNGKVLNLPNPYFRC</sequence>
<proteinExistence type="predicted"/>
<evidence type="ECO:0000256" key="2">
    <source>
        <dbReference type="SAM" id="SignalP"/>
    </source>
</evidence>
<keyword evidence="1" id="KW-0812">Transmembrane</keyword>
<keyword evidence="1" id="KW-0472">Membrane</keyword>
<feature type="signal peptide" evidence="2">
    <location>
        <begin position="1"/>
        <end position="23"/>
    </location>
</feature>
<gene>
    <name evidence="3" type="ORF">VCUG_00614</name>
</gene>
<dbReference type="RefSeq" id="XP_008073635.1">
    <property type="nucleotide sequence ID" value="XM_008075444.1"/>
</dbReference>
<dbReference type="InParanoid" id="L2GWA1"/>
<evidence type="ECO:0000256" key="1">
    <source>
        <dbReference type="SAM" id="Phobius"/>
    </source>
</evidence>
<dbReference type="Proteomes" id="UP000011081">
    <property type="component" value="Unassembled WGS sequence"/>
</dbReference>
<dbReference type="GeneID" id="19878499"/>
<dbReference type="HOGENOM" id="CLU_1877012_0_0_1"/>
<dbReference type="EMBL" id="GL877410">
    <property type="protein sequence ID" value="ELA47894.1"/>
    <property type="molecule type" value="Genomic_DNA"/>
</dbReference>
<name>L2GWA1_VAVCU</name>
<keyword evidence="2" id="KW-0732">Signal</keyword>
<dbReference type="VEuPathDB" id="MicrosporidiaDB:VCUG_00614"/>
<reference evidence="4" key="1">
    <citation type="submission" date="2011-03" db="EMBL/GenBank/DDBJ databases">
        <title>The genome sequence of Vavraia culicis strain floridensis.</title>
        <authorList>
            <consortium name="The Broad Institute Genome Sequencing Platform"/>
            <person name="Cuomo C."/>
            <person name="Becnel J."/>
            <person name="Sanscrainte N."/>
            <person name="Young S.K."/>
            <person name="Zeng Q."/>
            <person name="Gargeya S."/>
            <person name="Fitzgerald M."/>
            <person name="Haas B."/>
            <person name="Abouelleil A."/>
            <person name="Alvarado L."/>
            <person name="Arachchi H.M."/>
            <person name="Berlin A."/>
            <person name="Chapman S.B."/>
            <person name="Gearin G."/>
            <person name="Goldberg J."/>
            <person name="Griggs A."/>
            <person name="Gujja S."/>
            <person name="Hansen M."/>
            <person name="Heiman D."/>
            <person name="Howarth C."/>
            <person name="Larimer J."/>
            <person name="Lui A."/>
            <person name="MacDonald P.J.P."/>
            <person name="McCowen C."/>
            <person name="Montmayeur A."/>
            <person name="Murphy C."/>
            <person name="Neiman D."/>
            <person name="Pearson M."/>
            <person name="Priest M."/>
            <person name="Roberts A."/>
            <person name="Saif S."/>
            <person name="Shea T."/>
            <person name="Sisk P."/>
            <person name="Stolte C."/>
            <person name="Sykes S."/>
            <person name="Wortman J."/>
            <person name="Nusbaum C."/>
            <person name="Birren B."/>
        </authorList>
    </citation>
    <scope>NUCLEOTIDE SEQUENCE [LARGE SCALE GENOMIC DNA]</scope>
    <source>
        <strain evidence="4">floridensis</strain>
    </source>
</reference>
<protein>
    <submittedName>
        <fullName evidence="3">Uncharacterized protein</fullName>
    </submittedName>
</protein>
<dbReference type="AlphaFoldDB" id="L2GWA1"/>